<organism evidence="2 5">
    <name type="scientific">Corchorus olitorius</name>
    <dbReference type="NCBI Taxonomy" id="93759"/>
    <lineage>
        <taxon>Eukaryota</taxon>
        <taxon>Viridiplantae</taxon>
        <taxon>Streptophyta</taxon>
        <taxon>Embryophyta</taxon>
        <taxon>Tracheophyta</taxon>
        <taxon>Spermatophyta</taxon>
        <taxon>Magnoliopsida</taxon>
        <taxon>eudicotyledons</taxon>
        <taxon>Gunneridae</taxon>
        <taxon>Pentapetalae</taxon>
        <taxon>rosids</taxon>
        <taxon>malvids</taxon>
        <taxon>Malvales</taxon>
        <taxon>Malvaceae</taxon>
        <taxon>Grewioideae</taxon>
        <taxon>Apeibeae</taxon>
        <taxon>Corchorus</taxon>
    </lineage>
</organism>
<comment type="caution">
    <text evidence="2">The sequence shown here is derived from an EMBL/GenBank/DDBJ whole genome shotgun (WGS) entry which is preliminary data.</text>
</comment>
<dbReference type="AlphaFoldDB" id="A0A1R3L0I9"/>
<proteinExistence type="predicted"/>
<evidence type="ECO:0000313" key="4">
    <source>
        <dbReference type="EMBL" id="OMP13104.1"/>
    </source>
</evidence>
<evidence type="ECO:0000313" key="5">
    <source>
        <dbReference type="Proteomes" id="UP000187203"/>
    </source>
</evidence>
<evidence type="ECO:0000256" key="1">
    <source>
        <dbReference type="SAM" id="MobiDB-lite"/>
    </source>
</evidence>
<name>A0A1R3L0I9_9ROSI</name>
<dbReference type="EMBL" id="AWUE01005551">
    <property type="protein sequence ID" value="OMP12948.1"/>
    <property type="molecule type" value="Genomic_DNA"/>
</dbReference>
<evidence type="ECO:0000313" key="2">
    <source>
        <dbReference type="EMBL" id="OMP12844.1"/>
    </source>
</evidence>
<reference evidence="5" key="1">
    <citation type="submission" date="2013-09" db="EMBL/GenBank/DDBJ databases">
        <title>Corchorus olitorius genome sequencing.</title>
        <authorList>
            <person name="Alam M."/>
            <person name="Haque M.S."/>
            <person name="Islam M.S."/>
            <person name="Emdad E.M."/>
            <person name="Islam M.M."/>
            <person name="Ahmed B."/>
            <person name="Halim A."/>
            <person name="Hossen Q.M.M."/>
            <person name="Hossain M.Z."/>
            <person name="Ahmed R."/>
            <person name="Khan M.M."/>
            <person name="Islam R."/>
            <person name="Rashid M.M."/>
            <person name="Khan S.A."/>
            <person name="Rahman M.S."/>
            <person name="Alam M."/>
            <person name="Yahiya A.S."/>
            <person name="Khan M.S."/>
            <person name="Azam M.S."/>
            <person name="Haque T."/>
            <person name="Lashkar M.Z.H."/>
            <person name="Akhand A.I."/>
            <person name="Morshed G."/>
            <person name="Roy S."/>
            <person name="Uddin K.S."/>
            <person name="Rabeya T."/>
            <person name="Hossain A.S."/>
            <person name="Chowdhury A."/>
            <person name="Snigdha A.R."/>
            <person name="Mortoza M.S."/>
            <person name="Matin S.A."/>
            <person name="Hoque S.M.E."/>
            <person name="Islam M.K."/>
            <person name="Roy D.K."/>
            <person name="Haider R."/>
            <person name="Moosa M.M."/>
            <person name="Elias S.M."/>
            <person name="Hasan A.M."/>
            <person name="Jahan S."/>
            <person name="Shafiuddin M."/>
            <person name="Mahmood N."/>
            <person name="Shommy N.S."/>
        </authorList>
    </citation>
    <scope>NUCLEOTIDE SEQUENCE [LARGE SCALE GENOMIC DNA]</scope>
    <source>
        <strain evidence="5">cv. O-4</strain>
    </source>
</reference>
<keyword evidence="5" id="KW-1185">Reference proteome</keyword>
<feature type="region of interest" description="Disordered" evidence="1">
    <location>
        <begin position="35"/>
        <end position="79"/>
    </location>
</feature>
<dbReference type="EMBL" id="AWUE01005818">
    <property type="protein sequence ID" value="OMP12844.1"/>
    <property type="molecule type" value="Genomic_DNA"/>
</dbReference>
<dbReference type="Proteomes" id="UP000187203">
    <property type="component" value="Unassembled WGS sequence"/>
</dbReference>
<dbReference type="EMBL" id="AWUE01005131">
    <property type="protein sequence ID" value="OMP13104.1"/>
    <property type="molecule type" value="Genomic_DNA"/>
</dbReference>
<feature type="region of interest" description="Disordered" evidence="1">
    <location>
        <begin position="1"/>
        <end position="20"/>
    </location>
</feature>
<gene>
    <name evidence="4" type="ORF">COLO4_02270</name>
    <name evidence="3" type="ORF">COLO4_02535</name>
    <name evidence="2" type="ORF">COLO4_02689</name>
</gene>
<reference evidence="2" key="3">
    <citation type="journal article" date="2017" name="Nat. Plants">
        <title>Comparative genomics of two jute species and insight into fibre biogenesis.</title>
        <authorList>
            <person name="Islam M.S."/>
            <person name="Saito J.A."/>
            <person name="Emdad E.M."/>
            <person name="Ahmed B."/>
            <person name="Islam M.M."/>
            <person name="Halim A."/>
            <person name="Hossen Q.M."/>
            <person name="Hossain M.Z."/>
            <person name="Ahmed R."/>
            <person name="Hossain M.S."/>
            <person name="Kabir S.M."/>
            <person name="Khan M.S."/>
            <person name="Khan M.M."/>
            <person name="Hasan R."/>
            <person name="Aktar N."/>
            <person name="Honi U."/>
            <person name="Islam R."/>
            <person name="Rashid M.M."/>
            <person name="Wan X."/>
            <person name="Hou S."/>
            <person name="Haque T."/>
            <person name="Azam M.S."/>
            <person name="Moosa M.M."/>
            <person name="Elias S.M."/>
            <person name="Hasan A.M."/>
            <person name="Mahmood N."/>
            <person name="Shafiuddin M."/>
            <person name="Shahid S."/>
            <person name="Shommu N.S."/>
            <person name="Jahan S."/>
            <person name="Roy S."/>
            <person name="Chowdhury A."/>
            <person name="Akhand A.I."/>
            <person name="Nisho G.M."/>
            <person name="Uddin K.S."/>
            <person name="Rabeya T."/>
            <person name="Hoque S.M."/>
            <person name="Snigdha A.R."/>
            <person name="Mortoza S."/>
            <person name="Matin S.A."/>
            <person name="Islam M.K."/>
            <person name="Lashkar M.Z."/>
            <person name="Zaman M."/>
            <person name="Yuryev A."/>
            <person name="Uddin M.K."/>
            <person name="Rahman M.S."/>
            <person name="Haque M.S."/>
            <person name="Alam M.M."/>
            <person name="Khan H."/>
            <person name="Alam M."/>
        </authorList>
    </citation>
    <scope>NUCLEOTIDE SEQUENCE</scope>
    <source>
        <tissue evidence="2">Whole seedlings</tissue>
    </source>
</reference>
<accession>A0A1R3L0I9</accession>
<evidence type="ECO:0000313" key="3">
    <source>
        <dbReference type="EMBL" id="OMP12948.1"/>
    </source>
</evidence>
<sequence length="79" mass="8593">MTKLSRPVPTQDKLHLGPSIQVSPVPRFQYRLAPPSVLKHPSPNSVLAPYPASELPMLKGAQLTNHPKDPPDTSTGMET</sequence>
<protein>
    <submittedName>
        <fullName evidence="2">Uncharacterized protein</fullName>
    </submittedName>
</protein>
<reference evidence="2" key="2">
    <citation type="submission" date="2013-09" db="EMBL/GenBank/DDBJ databases">
        <authorList>
            <person name="Alam M."/>
            <person name="Haque M.S."/>
            <person name="Islam M.S."/>
            <person name="Emdad E.M."/>
            <person name="Islam M.M."/>
            <person name="Ahmed B."/>
            <person name="Halim A."/>
            <person name="Hossen Q.M.M."/>
            <person name="Hossain M.Z."/>
            <person name="Ahmed R."/>
            <person name="Khan M.M."/>
            <person name="Islam R."/>
            <person name="Rashid M.M."/>
            <person name="Khan S.A."/>
            <person name="Rahman M.S."/>
            <person name="Alam M."/>
            <person name="Yahiya A.S."/>
            <person name="Khan M.S."/>
            <person name="Azam M.S."/>
            <person name="Haque T."/>
            <person name="Lashkar M.Z.H."/>
            <person name="Akhand A.I."/>
            <person name="Morshed G."/>
            <person name="Roy S."/>
            <person name="Uddin K.S."/>
            <person name="Rabeya T."/>
            <person name="Hossain A.S."/>
            <person name="Chowdhury A."/>
            <person name="Snigdha A.R."/>
            <person name="Mortoza M.S."/>
            <person name="Matin S.A."/>
            <person name="Hoque S.M.E."/>
            <person name="Islam M.K."/>
            <person name="Roy D.K."/>
            <person name="Haider R."/>
            <person name="Moosa M.M."/>
            <person name="Elias S.M."/>
            <person name="Hasan A.M."/>
            <person name="Jahan S."/>
            <person name="Shafiuddin M."/>
            <person name="Mahmood N."/>
            <person name="Shommy N.S."/>
        </authorList>
    </citation>
    <scope>NUCLEOTIDE SEQUENCE</scope>
    <source>
        <tissue evidence="2">Whole seedlings</tissue>
    </source>
</reference>